<feature type="transmembrane region" description="Helical" evidence="1">
    <location>
        <begin position="26"/>
        <end position="50"/>
    </location>
</feature>
<proteinExistence type="predicted"/>
<feature type="transmembrane region" description="Helical" evidence="1">
    <location>
        <begin position="71"/>
        <end position="89"/>
    </location>
</feature>
<sequence length="96" mass="10751">MRCIWEGRSQGDVALPVAATLVARPVAVALSVGFFTVHSLCPLFLFFLCFHELLSRFLSMFSGSGVQCSRSLSFVFFFFLDFLCFFARLSSDCLSQ</sequence>
<protein>
    <recommendedName>
        <fullName evidence="3">Transmembrane protein</fullName>
    </recommendedName>
</protein>
<evidence type="ECO:0000313" key="2">
    <source>
        <dbReference type="EMBL" id="JAH14221.1"/>
    </source>
</evidence>
<accession>A0A0E9QBG8</accession>
<keyword evidence="1" id="KW-0472">Membrane</keyword>
<evidence type="ECO:0008006" key="3">
    <source>
        <dbReference type="Google" id="ProtNLM"/>
    </source>
</evidence>
<name>A0A0E9QBG8_ANGAN</name>
<dbReference type="EMBL" id="GBXM01094356">
    <property type="protein sequence ID" value="JAH14221.1"/>
    <property type="molecule type" value="Transcribed_RNA"/>
</dbReference>
<reference evidence="2" key="2">
    <citation type="journal article" date="2015" name="Fish Shellfish Immunol.">
        <title>Early steps in the European eel (Anguilla anguilla)-Vibrio vulnificus interaction in the gills: Role of the RtxA13 toxin.</title>
        <authorList>
            <person name="Callol A."/>
            <person name="Pajuelo D."/>
            <person name="Ebbesson L."/>
            <person name="Teles M."/>
            <person name="MacKenzie S."/>
            <person name="Amaro C."/>
        </authorList>
    </citation>
    <scope>NUCLEOTIDE SEQUENCE</scope>
</reference>
<keyword evidence="1" id="KW-1133">Transmembrane helix</keyword>
<organism evidence="2">
    <name type="scientific">Anguilla anguilla</name>
    <name type="common">European freshwater eel</name>
    <name type="synonym">Muraena anguilla</name>
    <dbReference type="NCBI Taxonomy" id="7936"/>
    <lineage>
        <taxon>Eukaryota</taxon>
        <taxon>Metazoa</taxon>
        <taxon>Chordata</taxon>
        <taxon>Craniata</taxon>
        <taxon>Vertebrata</taxon>
        <taxon>Euteleostomi</taxon>
        <taxon>Actinopterygii</taxon>
        <taxon>Neopterygii</taxon>
        <taxon>Teleostei</taxon>
        <taxon>Anguilliformes</taxon>
        <taxon>Anguillidae</taxon>
        <taxon>Anguilla</taxon>
    </lineage>
</organism>
<evidence type="ECO:0000256" key="1">
    <source>
        <dbReference type="SAM" id="Phobius"/>
    </source>
</evidence>
<reference evidence="2" key="1">
    <citation type="submission" date="2014-11" db="EMBL/GenBank/DDBJ databases">
        <authorList>
            <person name="Amaro Gonzalez C."/>
        </authorList>
    </citation>
    <scope>NUCLEOTIDE SEQUENCE</scope>
</reference>
<dbReference type="AlphaFoldDB" id="A0A0E9QBG8"/>
<keyword evidence="1" id="KW-0812">Transmembrane</keyword>